<evidence type="ECO:0000313" key="2">
    <source>
        <dbReference type="Proteomes" id="UP000198984"/>
    </source>
</evidence>
<name>A0A1H7YHY9_9BACT</name>
<dbReference type="AlphaFoldDB" id="A0A1H7YHY9"/>
<dbReference type="OrthoDB" id="673656at2"/>
<keyword evidence="2" id="KW-1185">Reference proteome</keyword>
<evidence type="ECO:0000313" key="1">
    <source>
        <dbReference type="EMBL" id="SEM45484.1"/>
    </source>
</evidence>
<dbReference type="InterPro" id="IPR045996">
    <property type="entry name" value="DUF5952"/>
</dbReference>
<dbReference type="EMBL" id="FOBB01000004">
    <property type="protein sequence ID" value="SEM45484.1"/>
    <property type="molecule type" value="Genomic_DNA"/>
</dbReference>
<proteinExistence type="predicted"/>
<organism evidence="1 2">
    <name type="scientific">Chitinophaga rupis</name>
    <dbReference type="NCBI Taxonomy" id="573321"/>
    <lineage>
        <taxon>Bacteria</taxon>
        <taxon>Pseudomonadati</taxon>
        <taxon>Bacteroidota</taxon>
        <taxon>Chitinophagia</taxon>
        <taxon>Chitinophagales</taxon>
        <taxon>Chitinophagaceae</taxon>
        <taxon>Chitinophaga</taxon>
    </lineage>
</organism>
<dbReference type="RefSeq" id="WP_089915503.1">
    <property type="nucleotide sequence ID" value="NZ_FOBB01000004.1"/>
</dbReference>
<protein>
    <submittedName>
        <fullName evidence="1">Uncharacterized protein</fullName>
    </submittedName>
</protein>
<dbReference type="Pfam" id="PF19377">
    <property type="entry name" value="DUF5952"/>
    <property type="match status" value="1"/>
</dbReference>
<sequence>MNRYTITINCELLNETGILVARTLKTIVNALPRVTDKYMFIASQHFKPIVVQLKKVIDLDTGMPVFICSAEEVDDTEGIKEVIDHAAFAMD</sequence>
<dbReference type="Proteomes" id="UP000198984">
    <property type="component" value="Unassembled WGS sequence"/>
</dbReference>
<gene>
    <name evidence="1" type="ORF">SAMN04488505_104449</name>
</gene>
<reference evidence="1 2" key="1">
    <citation type="submission" date="2016-10" db="EMBL/GenBank/DDBJ databases">
        <authorList>
            <person name="de Groot N.N."/>
        </authorList>
    </citation>
    <scope>NUCLEOTIDE SEQUENCE [LARGE SCALE GENOMIC DNA]</scope>
    <source>
        <strain evidence="1 2">DSM 21039</strain>
    </source>
</reference>
<accession>A0A1H7YHY9</accession>